<organism evidence="1 2">
    <name type="scientific">Dallia pectoralis</name>
    <name type="common">Alaska blackfish</name>
    <dbReference type="NCBI Taxonomy" id="75939"/>
    <lineage>
        <taxon>Eukaryota</taxon>
        <taxon>Metazoa</taxon>
        <taxon>Chordata</taxon>
        <taxon>Craniata</taxon>
        <taxon>Vertebrata</taxon>
        <taxon>Euteleostomi</taxon>
        <taxon>Actinopterygii</taxon>
        <taxon>Neopterygii</taxon>
        <taxon>Teleostei</taxon>
        <taxon>Protacanthopterygii</taxon>
        <taxon>Esociformes</taxon>
        <taxon>Umbridae</taxon>
        <taxon>Dallia</taxon>
    </lineage>
</organism>
<proteinExistence type="predicted"/>
<name>A0ACC2GFU5_DALPE</name>
<dbReference type="EMBL" id="CM055741">
    <property type="protein sequence ID" value="KAJ8002391.1"/>
    <property type="molecule type" value="Genomic_DNA"/>
</dbReference>
<gene>
    <name evidence="1" type="ORF">DPEC_G00179650</name>
</gene>
<dbReference type="Proteomes" id="UP001157502">
    <property type="component" value="Chromosome 14"/>
</dbReference>
<sequence length="188" mass="20977">MQIIRFRAENEIRFQKSKSSAKNLWGTLIKELGLEGHVTSQQISKKWENLKKKYKDLKTPKTGSGTNAGEVTASTWQFHEDMHKVLGARPSMDPPVLVASFHPDADPIPLLMEIVEPSSPDTASDLANTSAASPVATPHTSPKKKRGKSNPIVEFLTEESAKEQKLHEESEAKMDRFLGLFEKLIDKI</sequence>
<protein>
    <submittedName>
        <fullName evidence="1">Uncharacterized protein</fullName>
    </submittedName>
</protein>
<evidence type="ECO:0000313" key="2">
    <source>
        <dbReference type="Proteomes" id="UP001157502"/>
    </source>
</evidence>
<evidence type="ECO:0000313" key="1">
    <source>
        <dbReference type="EMBL" id="KAJ8002391.1"/>
    </source>
</evidence>
<accession>A0ACC2GFU5</accession>
<comment type="caution">
    <text evidence="1">The sequence shown here is derived from an EMBL/GenBank/DDBJ whole genome shotgun (WGS) entry which is preliminary data.</text>
</comment>
<reference evidence="1" key="1">
    <citation type="submission" date="2021-05" db="EMBL/GenBank/DDBJ databases">
        <authorList>
            <person name="Pan Q."/>
            <person name="Jouanno E."/>
            <person name="Zahm M."/>
            <person name="Klopp C."/>
            <person name="Cabau C."/>
            <person name="Louis A."/>
            <person name="Berthelot C."/>
            <person name="Parey E."/>
            <person name="Roest Crollius H."/>
            <person name="Montfort J."/>
            <person name="Robinson-Rechavi M."/>
            <person name="Bouchez O."/>
            <person name="Lampietro C."/>
            <person name="Lopez Roques C."/>
            <person name="Donnadieu C."/>
            <person name="Postlethwait J."/>
            <person name="Bobe J."/>
            <person name="Dillon D."/>
            <person name="Chandos A."/>
            <person name="von Hippel F."/>
            <person name="Guiguen Y."/>
        </authorList>
    </citation>
    <scope>NUCLEOTIDE SEQUENCE</scope>
    <source>
        <strain evidence="1">YG-Jan2019</strain>
    </source>
</reference>
<keyword evidence="2" id="KW-1185">Reference proteome</keyword>